<feature type="transmembrane region" description="Helical" evidence="1">
    <location>
        <begin position="12"/>
        <end position="29"/>
    </location>
</feature>
<gene>
    <name evidence="2" type="ORF">SAMN05444391_0688</name>
</gene>
<protein>
    <submittedName>
        <fullName evidence="2">Uncharacterized protein</fullName>
    </submittedName>
</protein>
<dbReference type="OrthoDB" id="14720at2"/>
<evidence type="ECO:0000256" key="1">
    <source>
        <dbReference type="SAM" id="Phobius"/>
    </source>
</evidence>
<feature type="transmembrane region" description="Helical" evidence="1">
    <location>
        <begin position="36"/>
        <end position="51"/>
    </location>
</feature>
<accession>A0A1M6RKV7</accession>
<keyword evidence="3" id="KW-1185">Reference proteome</keyword>
<proteinExistence type="predicted"/>
<reference evidence="2" key="1">
    <citation type="submission" date="2016-11" db="EMBL/GenBank/DDBJ databases">
        <authorList>
            <person name="Jaros S."/>
            <person name="Januszkiewicz K."/>
            <person name="Wedrychowicz H."/>
        </authorList>
    </citation>
    <scope>NUCLEOTIDE SEQUENCE [LARGE SCALE GENOMIC DNA]</scope>
    <source>
        <strain evidence="2">DSM 19557</strain>
    </source>
</reference>
<dbReference type="STRING" id="381751.SAMN05444391_0688"/>
<dbReference type="EMBL" id="LT670846">
    <property type="protein sequence ID" value="SHK32977.1"/>
    <property type="molecule type" value="Genomic_DNA"/>
</dbReference>
<name>A0A1M6RKV7_9AQUI</name>
<keyword evidence="1" id="KW-1133">Transmembrane helix</keyword>
<evidence type="ECO:0000313" key="3">
    <source>
        <dbReference type="Proteomes" id="UP000189810"/>
    </source>
</evidence>
<evidence type="ECO:0000313" key="2">
    <source>
        <dbReference type="EMBL" id="SHK32977.1"/>
    </source>
</evidence>
<sequence>MDLLKSVELLFADQLVSFFVWMALLHILAQVFVDRRVAFWISSLATTYLWIKNFDLLTPTKAWAIIFLFFAFYFILKLTLHINLFLLLKGKKRCPECYSEVHLKAKVCPFCRYSFKNHQSVSQEV</sequence>
<dbReference type="Proteomes" id="UP000189810">
    <property type="component" value="Chromosome I"/>
</dbReference>
<keyword evidence="1" id="KW-0812">Transmembrane</keyword>
<dbReference type="AlphaFoldDB" id="A0A1M6RKV7"/>
<dbReference type="RefSeq" id="WP_079653836.1">
    <property type="nucleotide sequence ID" value="NZ_LT670846.1"/>
</dbReference>
<organism evidence="2 3">
    <name type="scientific">Thermocrinis minervae</name>
    <dbReference type="NCBI Taxonomy" id="381751"/>
    <lineage>
        <taxon>Bacteria</taxon>
        <taxon>Pseudomonadati</taxon>
        <taxon>Aquificota</taxon>
        <taxon>Aquificia</taxon>
        <taxon>Aquificales</taxon>
        <taxon>Aquificaceae</taxon>
        <taxon>Thermocrinis</taxon>
    </lineage>
</organism>
<feature type="transmembrane region" description="Helical" evidence="1">
    <location>
        <begin position="63"/>
        <end position="88"/>
    </location>
</feature>
<keyword evidence="1" id="KW-0472">Membrane</keyword>